<feature type="region of interest" description="Disordered" evidence="1">
    <location>
        <begin position="739"/>
        <end position="773"/>
    </location>
</feature>
<protein>
    <submittedName>
        <fullName evidence="3">Retrovirus-related Pol polyprotein from transposon TNT 1-94</fullName>
    </submittedName>
</protein>
<comment type="caution">
    <text evidence="3">The sequence shown here is derived from an EMBL/GenBank/DDBJ whole genome shotgun (WGS) entry which is preliminary data.</text>
</comment>
<dbReference type="SUPFAM" id="SSF53098">
    <property type="entry name" value="Ribonuclease H-like"/>
    <property type="match status" value="1"/>
</dbReference>
<dbReference type="AlphaFoldDB" id="A0A438DI48"/>
<dbReference type="InterPro" id="IPR057670">
    <property type="entry name" value="SH3_retrovirus"/>
</dbReference>
<dbReference type="GO" id="GO:0003676">
    <property type="term" value="F:nucleic acid binding"/>
    <property type="evidence" value="ECO:0007669"/>
    <property type="project" value="InterPro"/>
</dbReference>
<dbReference type="InterPro" id="IPR036397">
    <property type="entry name" value="RNaseH_sf"/>
</dbReference>
<dbReference type="InterPro" id="IPR012337">
    <property type="entry name" value="RNaseH-like_sf"/>
</dbReference>
<feature type="domain" description="Retroviral polymerase SH3-like" evidence="2">
    <location>
        <begin position="357"/>
        <end position="410"/>
    </location>
</feature>
<name>A0A438DI48_VITVI</name>
<accession>A0A438DI48</accession>
<organism evidence="3 4">
    <name type="scientific">Vitis vinifera</name>
    <name type="common">Grape</name>
    <dbReference type="NCBI Taxonomy" id="29760"/>
    <lineage>
        <taxon>Eukaryota</taxon>
        <taxon>Viridiplantae</taxon>
        <taxon>Streptophyta</taxon>
        <taxon>Embryophyta</taxon>
        <taxon>Tracheophyta</taxon>
        <taxon>Spermatophyta</taxon>
        <taxon>Magnoliopsida</taxon>
        <taxon>eudicotyledons</taxon>
        <taxon>Gunneridae</taxon>
        <taxon>Pentapetalae</taxon>
        <taxon>rosids</taxon>
        <taxon>Vitales</taxon>
        <taxon>Vitaceae</taxon>
        <taxon>Viteae</taxon>
        <taxon>Vitis</taxon>
    </lineage>
</organism>
<evidence type="ECO:0000256" key="1">
    <source>
        <dbReference type="SAM" id="MobiDB-lite"/>
    </source>
</evidence>
<feature type="compositionally biased region" description="Basic and acidic residues" evidence="1">
    <location>
        <begin position="739"/>
        <end position="750"/>
    </location>
</feature>
<sequence length="773" mass="87591">MATKRQSSTSEVTSNPGAVITRSNKGSIDSFLPITGHKLNGHNYLQWSQSMMMFICGKSKDDHLTRAVTIPKKEDPTFKVWKSENNMVMSWLINSMTNEIGENFLPYGRFLCHPVLQLPQASLATLDLFEVHEWKCPEDEALYKQIIKKKRVFKFLMRLNKDLDEVRGRVLGTKPLPNVREAFSEVERPRKGQTWCNHCHKPGHTIPRTLARRSMENQQIGNLHIFPMTKEPQTACFCQGQHHFFKPNLFSKEQIELLQKMFTQSHNKRYRLFGSNSATPDLCEFQDLDSGKMIGSAEACSGLYLLKVDDSTSSQAHKAMSTSDYLLSQGIVHQSSCIDTLQQNGVAERKNRHLLEVVRSKLDPMAIKCIFIGYSSNQKGYKCYSPITRHFSNSMDVTFFEQEPFYTKTNIQGENFSKEYQLWDIIPTVVTTPNATTPQVEAVISLDQHTLSASPTSTPASTACYNTYCYYSKGKAFRKEWSTKHAHEQGQKSNPSSSTLENSQGNISSEPINGLSPSFRAFVSNLNQVQVPHSIHEAVKIPKRKTAILEEIQALEKNKTWDITELPPGKQPVGCNWIFTIKHKAHGSIERFKACLMQKMSRMLSSMMTLKEWRSFLKWRERLSRLWRGGVGLLVGAFKESCGVGGFQRKAISSVQDLSDQAVRASKEMIKDSQGSLTVRGGSVVLRRWLSRENTVVKLWVEMLPNVVLPTLLEVENRTWSFTIVVSVVEEVEGDGLLKPESTRSKDKLMSARGCVSQRPKNTAGLRATARRQ</sequence>
<dbReference type="Gene3D" id="3.30.420.10">
    <property type="entry name" value="Ribonuclease H-like superfamily/Ribonuclease H"/>
    <property type="match status" value="1"/>
</dbReference>
<proteinExistence type="predicted"/>
<dbReference type="EMBL" id="QGNW01001614">
    <property type="protein sequence ID" value="RVW35150.1"/>
    <property type="molecule type" value="Genomic_DNA"/>
</dbReference>
<feature type="region of interest" description="Disordered" evidence="1">
    <location>
        <begin position="482"/>
        <end position="510"/>
    </location>
</feature>
<gene>
    <name evidence="3" type="primary">POLX_3259</name>
    <name evidence="3" type="ORF">CK203_085906</name>
</gene>
<evidence type="ECO:0000313" key="4">
    <source>
        <dbReference type="Proteomes" id="UP000288805"/>
    </source>
</evidence>
<reference evidence="3 4" key="1">
    <citation type="journal article" date="2018" name="PLoS Genet.">
        <title>Population sequencing reveals clonal diversity and ancestral inbreeding in the grapevine cultivar Chardonnay.</title>
        <authorList>
            <person name="Roach M.J."/>
            <person name="Johnson D.L."/>
            <person name="Bohlmann J."/>
            <person name="van Vuuren H.J."/>
            <person name="Jones S.J."/>
            <person name="Pretorius I.S."/>
            <person name="Schmidt S.A."/>
            <person name="Borneman A.R."/>
        </authorList>
    </citation>
    <scope>NUCLEOTIDE SEQUENCE [LARGE SCALE GENOMIC DNA]</scope>
    <source>
        <strain evidence="4">cv. Chardonnay</strain>
        <tissue evidence="3">Leaf</tissue>
    </source>
</reference>
<dbReference type="Proteomes" id="UP000288805">
    <property type="component" value="Unassembled WGS sequence"/>
</dbReference>
<evidence type="ECO:0000313" key="3">
    <source>
        <dbReference type="EMBL" id="RVW35150.1"/>
    </source>
</evidence>
<dbReference type="PANTHER" id="PTHR37610">
    <property type="entry name" value="CCHC-TYPE DOMAIN-CONTAINING PROTEIN"/>
    <property type="match status" value="1"/>
</dbReference>
<dbReference type="PANTHER" id="PTHR37610:SF47">
    <property type="entry name" value="RETROTRANSPOSON COPIA-LIKE N-TERMINAL DOMAIN-CONTAINING PROTEIN"/>
    <property type="match status" value="1"/>
</dbReference>
<dbReference type="Pfam" id="PF25597">
    <property type="entry name" value="SH3_retrovirus"/>
    <property type="match status" value="1"/>
</dbReference>
<feature type="compositionally biased region" description="Polar residues" evidence="1">
    <location>
        <begin position="491"/>
        <end position="510"/>
    </location>
</feature>
<evidence type="ECO:0000259" key="2">
    <source>
        <dbReference type="Pfam" id="PF25597"/>
    </source>
</evidence>